<dbReference type="InterPro" id="IPR022398">
    <property type="entry name" value="Peptidase_S8_His-AS"/>
</dbReference>
<dbReference type="PROSITE" id="PS00137">
    <property type="entry name" value="SUBTILASE_HIS"/>
    <property type="match status" value="1"/>
</dbReference>
<protein>
    <submittedName>
        <fullName evidence="8">S8 family serine peptidase</fullName>
    </submittedName>
</protein>
<dbReference type="Proteomes" id="UP001596099">
    <property type="component" value="Unassembled WGS sequence"/>
</dbReference>
<evidence type="ECO:0000256" key="5">
    <source>
        <dbReference type="PROSITE-ProRule" id="PRU01240"/>
    </source>
</evidence>
<dbReference type="InterPro" id="IPR023828">
    <property type="entry name" value="Peptidase_S8_Ser-AS"/>
</dbReference>
<evidence type="ECO:0000256" key="1">
    <source>
        <dbReference type="ARBA" id="ARBA00011073"/>
    </source>
</evidence>
<dbReference type="PROSITE" id="PS00138">
    <property type="entry name" value="SUBTILASE_SER"/>
    <property type="match status" value="1"/>
</dbReference>
<feature type="compositionally biased region" description="Acidic residues" evidence="6">
    <location>
        <begin position="512"/>
        <end position="542"/>
    </location>
</feature>
<keyword evidence="2 5" id="KW-0645">Protease</keyword>
<dbReference type="InterPro" id="IPR050131">
    <property type="entry name" value="Peptidase_S8_subtilisin-like"/>
</dbReference>
<keyword evidence="4 5" id="KW-0720">Serine protease</keyword>
<evidence type="ECO:0000313" key="8">
    <source>
        <dbReference type="EMBL" id="MFC5970595.1"/>
    </source>
</evidence>
<evidence type="ECO:0000256" key="3">
    <source>
        <dbReference type="ARBA" id="ARBA00022801"/>
    </source>
</evidence>
<evidence type="ECO:0000259" key="7">
    <source>
        <dbReference type="Pfam" id="PF00082"/>
    </source>
</evidence>
<keyword evidence="3 5" id="KW-0378">Hydrolase</keyword>
<name>A0ABD5RJE5_9EURY</name>
<organism evidence="8 9">
    <name type="scientific">Halomarina salina</name>
    <dbReference type="NCBI Taxonomy" id="1872699"/>
    <lineage>
        <taxon>Archaea</taxon>
        <taxon>Methanobacteriati</taxon>
        <taxon>Methanobacteriota</taxon>
        <taxon>Stenosarchaea group</taxon>
        <taxon>Halobacteria</taxon>
        <taxon>Halobacteriales</taxon>
        <taxon>Natronomonadaceae</taxon>
        <taxon>Halomarina</taxon>
    </lineage>
</organism>
<dbReference type="PROSITE" id="PS51892">
    <property type="entry name" value="SUBTILASE"/>
    <property type="match status" value="1"/>
</dbReference>
<feature type="compositionally biased region" description="Basic and acidic residues" evidence="6">
    <location>
        <begin position="123"/>
        <end position="139"/>
    </location>
</feature>
<feature type="compositionally biased region" description="Basic and acidic residues" evidence="6">
    <location>
        <begin position="102"/>
        <end position="113"/>
    </location>
</feature>
<comment type="caution">
    <text evidence="8">The sequence shown here is derived from an EMBL/GenBank/DDBJ whole genome shotgun (WGS) entry which is preliminary data.</text>
</comment>
<dbReference type="InterPro" id="IPR006311">
    <property type="entry name" value="TAT_signal"/>
</dbReference>
<dbReference type="SUPFAM" id="SSF52743">
    <property type="entry name" value="Subtilisin-like"/>
    <property type="match status" value="1"/>
</dbReference>
<feature type="active site" description="Charge relay system" evidence="5">
    <location>
        <position position="447"/>
    </location>
</feature>
<feature type="domain" description="Peptidase S8/S53" evidence="7">
    <location>
        <begin position="150"/>
        <end position="486"/>
    </location>
</feature>
<dbReference type="GO" id="GO:0006508">
    <property type="term" value="P:proteolysis"/>
    <property type="evidence" value="ECO:0007669"/>
    <property type="project" value="UniProtKB-KW"/>
</dbReference>
<dbReference type="PRINTS" id="PR00723">
    <property type="entry name" value="SUBTILISIN"/>
</dbReference>
<dbReference type="EMBL" id="JBHSQH010000001">
    <property type="protein sequence ID" value="MFC5970595.1"/>
    <property type="molecule type" value="Genomic_DNA"/>
</dbReference>
<dbReference type="GO" id="GO:0004252">
    <property type="term" value="F:serine-type endopeptidase activity"/>
    <property type="evidence" value="ECO:0007669"/>
    <property type="project" value="UniProtKB-UniRule"/>
</dbReference>
<evidence type="ECO:0000256" key="6">
    <source>
        <dbReference type="SAM" id="MobiDB-lite"/>
    </source>
</evidence>
<reference evidence="8 9" key="1">
    <citation type="journal article" date="2019" name="Int. J. Syst. Evol. Microbiol.">
        <title>The Global Catalogue of Microorganisms (GCM) 10K type strain sequencing project: providing services to taxonomists for standard genome sequencing and annotation.</title>
        <authorList>
            <consortium name="The Broad Institute Genomics Platform"/>
            <consortium name="The Broad Institute Genome Sequencing Center for Infectious Disease"/>
            <person name="Wu L."/>
            <person name="Ma J."/>
        </authorList>
    </citation>
    <scope>NUCLEOTIDE SEQUENCE [LARGE SCALE GENOMIC DNA]</scope>
    <source>
        <strain evidence="8 9">CGMCC 1.12543</strain>
    </source>
</reference>
<feature type="region of interest" description="Disordered" evidence="6">
    <location>
        <begin position="71"/>
        <end position="160"/>
    </location>
</feature>
<dbReference type="InterPro" id="IPR015500">
    <property type="entry name" value="Peptidase_S8_subtilisin-rel"/>
</dbReference>
<dbReference type="Pfam" id="PF00082">
    <property type="entry name" value="Peptidase_S8"/>
    <property type="match status" value="1"/>
</dbReference>
<sequence length="542" mass="59148">MDEHSRRRFLRLVGAAGAGVALGTVPVAAAGERERFLIDLQEVDRSAVPGDVDIVHDLSAIDVLVAAGDPESVGGAAATAPDVALNRHDDRWEGDWDGDDDDHGHGGPAREHHDDDDDEEEEPKLPDYRSLQWDKHSQELEEEVHEETRGRGSRLAVIDSGVADHPDLRRPLNERLSKNFTDDGENFRPNGAGDHGTHVAGIVAGTDDYRGPRGGILGTAPKTDLLALRVFSSEGGAATGDVMAALMYAADKRCDAANVSLGFPLPFVYPDEYPELLTIKTLYERAVSYANERGTVVVNSAGNDALDMDPESVLSLPTEAEGVFAVSATGPIGYLWDDEEEGDGEWDHDEDDHWDRDDDDHWDDDGVDVEEALEHLRQPTTQPAIYTNYGGDVLDVSAEGGNYDPEAYAEANDGDDDNPKWYYDLVVSTVTPNDDGTPGYGWKAGTSMAAPQVTGAVGLVRSLAPRMGVREVEELVRSTASDLGDPDYHGDGHLDLTALVDAAEDRDWHDDGWDDDDDDHDGDRGDDWDDDWDDDDRDDDHW</sequence>
<dbReference type="PANTHER" id="PTHR43806">
    <property type="entry name" value="PEPTIDASE S8"/>
    <property type="match status" value="1"/>
</dbReference>
<evidence type="ECO:0000313" key="9">
    <source>
        <dbReference type="Proteomes" id="UP001596099"/>
    </source>
</evidence>
<accession>A0ABD5RJE5</accession>
<feature type="active site" description="Charge relay system" evidence="5">
    <location>
        <position position="159"/>
    </location>
</feature>
<dbReference type="InterPro" id="IPR036852">
    <property type="entry name" value="Peptidase_S8/S53_dom_sf"/>
</dbReference>
<evidence type="ECO:0000256" key="4">
    <source>
        <dbReference type="ARBA" id="ARBA00022825"/>
    </source>
</evidence>
<evidence type="ECO:0000256" key="2">
    <source>
        <dbReference type="ARBA" id="ARBA00022670"/>
    </source>
</evidence>
<keyword evidence="9" id="KW-1185">Reference proteome</keyword>
<dbReference type="PANTHER" id="PTHR43806:SF11">
    <property type="entry name" value="CEREVISIN-RELATED"/>
    <property type="match status" value="1"/>
</dbReference>
<dbReference type="Gene3D" id="3.40.50.200">
    <property type="entry name" value="Peptidase S8/S53 domain"/>
    <property type="match status" value="1"/>
</dbReference>
<dbReference type="AlphaFoldDB" id="A0ABD5RJE5"/>
<gene>
    <name evidence="8" type="ORF">ACFPYI_04550</name>
</gene>
<dbReference type="InterPro" id="IPR000209">
    <property type="entry name" value="Peptidase_S8/S53_dom"/>
</dbReference>
<feature type="active site" description="Charge relay system" evidence="5">
    <location>
        <position position="195"/>
    </location>
</feature>
<dbReference type="PROSITE" id="PS51318">
    <property type="entry name" value="TAT"/>
    <property type="match status" value="1"/>
</dbReference>
<proteinExistence type="inferred from homology"/>
<comment type="similarity">
    <text evidence="1 5">Belongs to the peptidase S8 family.</text>
</comment>
<feature type="region of interest" description="Disordered" evidence="6">
    <location>
        <begin position="507"/>
        <end position="542"/>
    </location>
</feature>
<dbReference type="RefSeq" id="WP_247420118.1">
    <property type="nucleotide sequence ID" value="NZ_JALLGW010000002.1"/>
</dbReference>
<feature type="compositionally biased region" description="Basic and acidic residues" evidence="6">
    <location>
        <begin position="85"/>
        <end position="94"/>
    </location>
</feature>